<dbReference type="PANTHER" id="PTHR19317:SF94">
    <property type="entry name" value="PRA1 FAMILY PROTEIN"/>
    <property type="match status" value="1"/>
</dbReference>
<reference evidence="9" key="1">
    <citation type="journal article" date="2023" name="Science">
        <title>Elucidation of the pathway for biosynthesis of saponin adjuvants from the soapbark tree.</title>
        <authorList>
            <person name="Reed J."/>
            <person name="Orme A."/>
            <person name="El-Demerdash A."/>
            <person name="Owen C."/>
            <person name="Martin L.B.B."/>
            <person name="Misra R.C."/>
            <person name="Kikuchi S."/>
            <person name="Rejzek M."/>
            <person name="Martin A.C."/>
            <person name="Harkess A."/>
            <person name="Leebens-Mack J."/>
            <person name="Louveau T."/>
            <person name="Stephenson M.J."/>
            <person name="Osbourn A."/>
        </authorList>
    </citation>
    <scope>NUCLEOTIDE SEQUENCE</scope>
    <source>
        <strain evidence="9">S10</strain>
    </source>
</reference>
<evidence type="ECO:0000256" key="6">
    <source>
        <dbReference type="ARBA" id="ARBA00023136"/>
    </source>
</evidence>
<protein>
    <recommendedName>
        <fullName evidence="7">PRA1 family protein</fullName>
    </recommendedName>
</protein>
<dbReference type="Proteomes" id="UP001163823">
    <property type="component" value="Chromosome 8"/>
</dbReference>
<dbReference type="EMBL" id="JARAOO010000008">
    <property type="protein sequence ID" value="KAJ7959897.1"/>
    <property type="molecule type" value="Genomic_DNA"/>
</dbReference>
<evidence type="ECO:0000256" key="7">
    <source>
        <dbReference type="RuleBase" id="RU363107"/>
    </source>
</evidence>
<evidence type="ECO:0000313" key="10">
    <source>
        <dbReference type="Proteomes" id="UP001163823"/>
    </source>
</evidence>
<gene>
    <name evidence="9" type="ORF">O6P43_020414</name>
</gene>
<evidence type="ECO:0000256" key="2">
    <source>
        <dbReference type="ARBA" id="ARBA00004127"/>
    </source>
</evidence>
<evidence type="ECO:0000256" key="3">
    <source>
        <dbReference type="ARBA" id="ARBA00006483"/>
    </source>
</evidence>
<keyword evidence="5 7" id="KW-1133">Transmembrane helix</keyword>
<dbReference type="Pfam" id="PF03208">
    <property type="entry name" value="PRA1"/>
    <property type="match status" value="1"/>
</dbReference>
<organism evidence="9 10">
    <name type="scientific">Quillaja saponaria</name>
    <name type="common">Soap bark tree</name>
    <dbReference type="NCBI Taxonomy" id="32244"/>
    <lineage>
        <taxon>Eukaryota</taxon>
        <taxon>Viridiplantae</taxon>
        <taxon>Streptophyta</taxon>
        <taxon>Embryophyta</taxon>
        <taxon>Tracheophyta</taxon>
        <taxon>Spermatophyta</taxon>
        <taxon>Magnoliopsida</taxon>
        <taxon>eudicotyledons</taxon>
        <taxon>Gunneridae</taxon>
        <taxon>Pentapetalae</taxon>
        <taxon>rosids</taxon>
        <taxon>fabids</taxon>
        <taxon>Fabales</taxon>
        <taxon>Quillajaceae</taxon>
        <taxon>Quillaja</taxon>
    </lineage>
</organism>
<keyword evidence="6 7" id="KW-0472">Membrane</keyword>
<evidence type="ECO:0000256" key="4">
    <source>
        <dbReference type="ARBA" id="ARBA00022692"/>
    </source>
</evidence>
<name>A0AAD7LL60_QUISA</name>
<evidence type="ECO:0000313" key="9">
    <source>
        <dbReference type="EMBL" id="KAJ7959897.1"/>
    </source>
</evidence>
<comment type="similarity">
    <text evidence="3 7">Belongs to the PRA1 family.</text>
</comment>
<dbReference type="GO" id="GO:0016192">
    <property type="term" value="P:vesicle-mediated transport"/>
    <property type="evidence" value="ECO:0007669"/>
    <property type="project" value="TreeGrafter"/>
</dbReference>
<feature type="region of interest" description="Disordered" evidence="8">
    <location>
        <begin position="44"/>
        <end position="73"/>
    </location>
</feature>
<dbReference type="GO" id="GO:0005783">
    <property type="term" value="C:endoplasmic reticulum"/>
    <property type="evidence" value="ECO:0007669"/>
    <property type="project" value="UniProtKB-ARBA"/>
</dbReference>
<evidence type="ECO:0000256" key="1">
    <source>
        <dbReference type="ARBA" id="ARBA00002501"/>
    </source>
</evidence>
<dbReference type="PANTHER" id="PTHR19317">
    <property type="entry name" value="PRENYLATED RAB ACCEPTOR 1-RELATED"/>
    <property type="match status" value="1"/>
</dbReference>
<evidence type="ECO:0000256" key="5">
    <source>
        <dbReference type="ARBA" id="ARBA00022989"/>
    </source>
</evidence>
<evidence type="ECO:0000256" key="8">
    <source>
        <dbReference type="SAM" id="MobiDB-lite"/>
    </source>
</evidence>
<dbReference type="GO" id="GO:0016020">
    <property type="term" value="C:membrane"/>
    <property type="evidence" value="ECO:0007669"/>
    <property type="project" value="UniProtKB-SubCell"/>
</dbReference>
<sequence>PILQHHTRIQCFRKHLIYPQSSPPNRNRNTRRKLLPKIRSPCRLLLPPSQSQTLQPTPTNPSNPRSLSQPQLSVNSSPASLVTAATHSLIAVHGSSSSTGLPSPDPIHFPKPPLEFERISTTSASNYLILLALVLAFSLLSHPVSLFLLVSLIAAWIQLYVLRPSDQPLVIFGRTITNFETLIGLTLITVVVVLLTSVISLLLSAVTMWLGTVSAHGAFRVPEDLFLDEQEPLASGLFSFVGGPTSSAGVPTGSSLV</sequence>
<feature type="compositionally biased region" description="Low complexity" evidence="8">
    <location>
        <begin position="45"/>
        <end position="64"/>
    </location>
</feature>
<dbReference type="GO" id="GO:0005794">
    <property type="term" value="C:Golgi apparatus"/>
    <property type="evidence" value="ECO:0007669"/>
    <property type="project" value="TreeGrafter"/>
</dbReference>
<keyword evidence="4 7" id="KW-0812">Transmembrane</keyword>
<dbReference type="InterPro" id="IPR004895">
    <property type="entry name" value="Prenylated_rab_accept_PRA1"/>
</dbReference>
<accession>A0AAD7LL60</accession>
<proteinExistence type="inferred from homology"/>
<comment type="function">
    <text evidence="1 7">May be involved in both secretory and endocytic intracellular trafficking in the endosomal/prevacuolar compartments.</text>
</comment>
<feature type="transmembrane region" description="Helical" evidence="7">
    <location>
        <begin position="181"/>
        <end position="210"/>
    </location>
</feature>
<dbReference type="KEGG" id="qsa:O6P43_020414"/>
<comment type="caution">
    <text evidence="9">The sequence shown here is derived from an EMBL/GenBank/DDBJ whole genome shotgun (WGS) entry which is preliminary data.</text>
</comment>
<comment type="subcellular location">
    <subcellularLocation>
        <location evidence="2">Endomembrane system</location>
        <topology evidence="2">Multi-pass membrane protein</topology>
    </subcellularLocation>
    <subcellularLocation>
        <location evidence="7">Membrane</location>
        <topology evidence="7">Multi-pass membrane protein</topology>
    </subcellularLocation>
</comment>
<keyword evidence="7" id="KW-0813">Transport</keyword>
<feature type="non-terminal residue" evidence="9">
    <location>
        <position position="1"/>
    </location>
</feature>
<dbReference type="AlphaFoldDB" id="A0AAD7LL60"/>
<feature type="transmembrane region" description="Helical" evidence="7">
    <location>
        <begin position="128"/>
        <end position="161"/>
    </location>
</feature>
<keyword evidence="10" id="KW-1185">Reference proteome</keyword>